<dbReference type="GO" id="GO:0003676">
    <property type="term" value="F:nucleic acid binding"/>
    <property type="evidence" value="ECO:0007669"/>
    <property type="project" value="InterPro"/>
</dbReference>
<sequence length="183" mass="20092">MKKLPSNSIDLVATDPPYGISFMGKAWDRAIPSIAIWREALRVLKPGAFAFVMCIPRQDCLARMIISLEDAGFNVSFSPIFHAFASGFPKAGNVAKMVDKRLGAERKIVGIKPDPRYQHKFTGNASAPMGNVDPRRIREDHKFQTLPATPAAKALDGSYAGMQVKPAVEVVLCVMKPLSEKTY</sequence>
<dbReference type="PROSITE" id="PS00092">
    <property type="entry name" value="N6_MTASE"/>
    <property type="match status" value="1"/>
</dbReference>
<dbReference type="InterPro" id="IPR029063">
    <property type="entry name" value="SAM-dependent_MTases_sf"/>
</dbReference>
<name>X1A7W9_9ZZZZ</name>
<proteinExistence type="predicted"/>
<evidence type="ECO:0000313" key="1">
    <source>
        <dbReference type="EMBL" id="GAG66222.1"/>
    </source>
</evidence>
<gene>
    <name evidence="1" type="ORF">S01H4_17976</name>
</gene>
<feature type="non-terminal residue" evidence="1">
    <location>
        <position position="183"/>
    </location>
</feature>
<comment type="caution">
    <text evidence="1">The sequence shown here is derived from an EMBL/GenBank/DDBJ whole genome shotgun (WGS) entry which is preliminary data.</text>
</comment>
<dbReference type="GO" id="GO:0008168">
    <property type="term" value="F:methyltransferase activity"/>
    <property type="evidence" value="ECO:0007669"/>
    <property type="project" value="InterPro"/>
</dbReference>
<dbReference type="Gene3D" id="3.40.50.150">
    <property type="entry name" value="Vaccinia Virus protein VP39"/>
    <property type="match status" value="1"/>
</dbReference>
<protein>
    <recommendedName>
        <fullName evidence="2">DNA methylase N-4/N-6 domain-containing protein</fullName>
    </recommendedName>
</protein>
<dbReference type="SUPFAM" id="SSF53335">
    <property type="entry name" value="S-adenosyl-L-methionine-dependent methyltransferases"/>
    <property type="match status" value="1"/>
</dbReference>
<organism evidence="1">
    <name type="scientific">marine sediment metagenome</name>
    <dbReference type="NCBI Taxonomy" id="412755"/>
    <lineage>
        <taxon>unclassified sequences</taxon>
        <taxon>metagenomes</taxon>
        <taxon>ecological metagenomes</taxon>
    </lineage>
</organism>
<dbReference type="AlphaFoldDB" id="X1A7W9"/>
<dbReference type="GO" id="GO:0032259">
    <property type="term" value="P:methylation"/>
    <property type="evidence" value="ECO:0007669"/>
    <property type="project" value="InterPro"/>
</dbReference>
<accession>X1A7W9</accession>
<dbReference type="InterPro" id="IPR002052">
    <property type="entry name" value="DNA_methylase_N6_adenine_CS"/>
</dbReference>
<evidence type="ECO:0008006" key="2">
    <source>
        <dbReference type="Google" id="ProtNLM"/>
    </source>
</evidence>
<reference evidence="1" key="1">
    <citation type="journal article" date="2014" name="Front. Microbiol.">
        <title>High frequency of phylogenetically diverse reductive dehalogenase-homologous genes in deep subseafloor sedimentary metagenomes.</title>
        <authorList>
            <person name="Kawai M."/>
            <person name="Futagami T."/>
            <person name="Toyoda A."/>
            <person name="Takaki Y."/>
            <person name="Nishi S."/>
            <person name="Hori S."/>
            <person name="Arai W."/>
            <person name="Tsubouchi T."/>
            <person name="Morono Y."/>
            <person name="Uchiyama I."/>
            <person name="Ito T."/>
            <person name="Fujiyama A."/>
            <person name="Inagaki F."/>
            <person name="Takami H."/>
        </authorList>
    </citation>
    <scope>NUCLEOTIDE SEQUENCE</scope>
    <source>
        <strain evidence="1">Expedition CK06-06</strain>
    </source>
</reference>
<dbReference type="EMBL" id="BART01007948">
    <property type="protein sequence ID" value="GAG66222.1"/>
    <property type="molecule type" value="Genomic_DNA"/>
</dbReference>